<evidence type="ECO:0000313" key="2">
    <source>
        <dbReference type="Proteomes" id="UP000190092"/>
    </source>
</evidence>
<sequence length="107" mass="12306">MRRNTAEQVIDAMKGVDAAINHLITSIRAIEDDAERSGMLHFIADLISDLYMQITLPTIKDYPELHPDFPDGSFQWQDYEQFERVRSRLEQASRLARGVSPVKKDQS</sequence>
<dbReference type="AlphaFoldDB" id="A0A1T4SQT4"/>
<keyword evidence="2" id="KW-1185">Reference proteome</keyword>
<proteinExistence type="predicted"/>
<dbReference type="EMBL" id="FUWJ01000009">
    <property type="protein sequence ID" value="SKA30589.1"/>
    <property type="molecule type" value="Genomic_DNA"/>
</dbReference>
<gene>
    <name evidence="1" type="ORF">SAMN02745126_04992</name>
</gene>
<dbReference type="RefSeq" id="WP_139374075.1">
    <property type="nucleotide sequence ID" value="NZ_FUWJ01000009.1"/>
</dbReference>
<dbReference type="OrthoDB" id="8779541at2"/>
<protein>
    <submittedName>
        <fullName evidence="1">Uncharacterized protein</fullName>
    </submittedName>
</protein>
<accession>A0A1T4SQT4</accession>
<reference evidence="2" key="1">
    <citation type="submission" date="2017-02" db="EMBL/GenBank/DDBJ databases">
        <authorList>
            <person name="Varghese N."/>
            <person name="Submissions S."/>
        </authorList>
    </citation>
    <scope>NUCLEOTIDE SEQUENCE [LARGE SCALE GENOMIC DNA]</scope>
    <source>
        <strain evidence="2">ATCC 27094</strain>
    </source>
</reference>
<name>A0A1T4SQT4_9HYPH</name>
<organism evidence="1 2">
    <name type="scientific">Enhydrobacter aerosaccus</name>
    <dbReference type="NCBI Taxonomy" id="225324"/>
    <lineage>
        <taxon>Bacteria</taxon>
        <taxon>Pseudomonadati</taxon>
        <taxon>Pseudomonadota</taxon>
        <taxon>Alphaproteobacteria</taxon>
        <taxon>Hyphomicrobiales</taxon>
        <taxon>Enhydrobacter</taxon>
    </lineage>
</organism>
<evidence type="ECO:0000313" key="1">
    <source>
        <dbReference type="EMBL" id="SKA30589.1"/>
    </source>
</evidence>
<dbReference type="Proteomes" id="UP000190092">
    <property type="component" value="Unassembled WGS sequence"/>
</dbReference>